<name>A0A292DG95_STALU</name>
<reference evidence="3 4" key="1">
    <citation type="journal article" date="2019" name="Sci. Transl. Med.">
        <title>Quorum sensing between bacterial species on the skin protects against epidermal injury in atopic dermatitis.</title>
        <authorList>
            <person name="Williams M.R."/>
        </authorList>
    </citation>
    <scope>NUCLEOTIDE SEQUENCE [LARGE SCALE GENOMIC DNA]</scope>
    <source>
        <strain evidence="3 4">E7</strain>
    </source>
</reference>
<protein>
    <recommendedName>
        <fullName evidence="5">Lipoprotein</fullName>
    </recommendedName>
</protein>
<comment type="caution">
    <text evidence="3">The sequence shown here is derived from an EMBL/GenBank/DDBJ whole genome shotgun (WGS) entry which is preliminary data.</text>
</comment>
<dbReference type="PROSITE" id="PS51257">
    <property type="entry name" value="PROKAR_LIPOPROTEIN"/>
    <property type="match status" value="1"/>
</dbReference>
<evidence type="ECO:0000256" key="1">
    <source>
        <dbReference type="SAM" id="MobiDB-lite"/>
    </source>
</evidence>
<evidence type="ECO:0000256" key="2">
    <source>
        <dbReference type="SAM" id="SignalP"/>
    </source>
</evidence>
<accession>A0A292DG95</accession>
<feature type="signal peptide" evidence="2">
    <location>
        <begin position="1"/>
        <end position="19"/>
    </location>
</feature>
<feature type="region of interest" description="Disordered" evidence="1">
    <location>
        <begin position="168"/>
        <end position="187"/>
    </location>
</feature>
<sequence>MTGKRYMAVLLTVCMVLTACDSHGDKQTEASGTPHVEHHDKERQQLKKDVLKWANKQGEQHKRAVTNRYFGSGEISTGDWYALTADGQLQVSNQNKPGPKAFKLHTLAGFVTYKSAHKQTGIDSRAQNLSNVEGYANVADMSYPITKYLIADNGKVYKYQFQKQDDTRLSSGFAPKDHNDKDPNLSPNIQFKEVNNATMKQLLKQLKHKYPQLFRES</sequence>
<evidence type="ECO:0000313" key="4">
    <source>
        <dbReference type="Proteomes" id="UP000293637"/>
    </source>
</evidence>
<evidence type="ECO:0008006" key="5">
    <source>
        <dbReference type="Google" id="ProtNLM"/>
    </source>
</evidence>
<feature type="chain" id="PRO_5039728845" description="Lipoprotein" evidence="2">
    <location>
        <begin position="20"/>
        <end position="217"/>
    </location>
</feature>
<gene>
    <name evidence="3" type="ORF">EQ812_04380</name>
</gene>
<proteinExistence type="predicted"/>
<dbReference type="AlphaFoldDB" id="A0A292DG95"/>
<organism evidence="3 4">
    <name type="scientific">Staphylococcus lugdunensis</name>
    <dbReference type="NCBI Taxonomy" id="28035"/>
    <lineage>
        <taxon>Bacteria</taxon>
        <taxon>Bacillati</taxon>
        <taxon>Bacillota</taxon>
        <taxon>Bacilli</taxon>
        <taxon>Bacillales</taxon>
        <taxon>Staphylococcaceae</taxon>
        <taxon>Staphylococcus</taxon>
    </lineage>
</organism>
<keyword evidence="2" id="KW-0732">Signal</keyword>
<dbReference type="Proteomes" id="UP000293637">
    <property type="component" value="Unassembled WGS sequence"/>
</dbReference>
<dbReference type="RefSeq" id="WP_002493025.1">
    <property type="nucleotide sequence ID" value="NZ_AP021848.1"/>
</dbReference>
<dbReference type="GeneID" id="58090295"/>
<dbReference type="EMBL" id="SCHB01000002">
    <property type="protein sequence ID" value="TBW73087.1"/>
    <property type="molecule type" value="Genomic_DNA"/>
</dbReference>
<evidence type="ECO:0000313" key="3">
    <source>
        <dbReference type="EMBL" id="TBW73087.1"/>
    </source>
</evidence>